<evidence type="ECO:0000313" key="2">
    <source>
        <dbReference type="Proteomes" id="UP000383971"/>
    </source>
</evidence>
<reference evidence="1 2" key="1">
    <citation type="submission" date="2019-08" db="EMBL/GenBank/DDBJ databases">
        <authorList>
            <person name="Peeters C."/>
        </authorList>
    </citation>
    <scope>NUCLEOTIDE SEQUENCE [LARGE SCALE GENOMIC DNA]</scope>
    <source>
        <strain evidence="1 2">LMG 31111</strain>
    </source>
</reference>
<sequence>MMTDPTLPAAVPLRLPPRSAYAAPSSKSSKSTQRLESSLTYYPIRPFVPLHVCMKDLTADIFHYGARSRRRPSPQFLARFGITAPMRRRCGLSR</sequence>
<keyword evidence="2" id="KW-1185">Reference proteome</keyword>
<evidence type="ECO:0000313" key="1">
    <source>
        <dbReference type="EMBL" id="VVD97866.1"/>
    </source>
</evidence>
<gene>
    <name evidence="1" type="ORF">PCO31111_01990</name>
</gene>
<accession>A0A5E4UCT2</accession>
<organism evidence="1 2">
    <name type="scientific">Pandoraea communis</name>
    <dbReference type="NCBI Taxonomy" id="2508297"/>
    <lineage>
        <taxon>Bacteria</taxon>
        <taxon>Pseudomonadati</taxon>
        <taxon>Pseudomonadota</taxon>
        <taxon>Betaproteobacteria</taxon>
        <taxon>Burkholderiales</taxon>
        <taxon>Burkholderiaceae</taxon>
        <taxon>Pandoraea</taxon>
    </lineage>
</organism>
<dbReference type="AlphaFoldDB" id="A0A5E4UCT2"/>
<proteinExistence type="predicted"/>
<name>A0A5E4UCT2_9BURK</name>
<dbReference type="Proteomes" id="UP000383971">
    <property type="component" value="Unassembled WGS sequence"/>
</dbReference>
<dbReference type="EMBL" id="CABPSE010000005">
    <property type="protein sequence ID" value="VVD97866.1"/>
    <property type="molecule type" value="Genomic_DNA"/>
</dbReference>
<protein>
    <submittedName>
        <fullName evidence="1">Uncharacterized protein</fullName>
    </submittedName>
</protein>